<feature type="compositionally biased region" description="Low complexity" evidence="1">
    <location>
        <begin position="201"/>
        <end position="211"/>
    </location>
</feature>
<dbReference type="OrthoDB" id="1427847at2759"/>
<dbReference type="Proteomes" id="UP000257109">
    <property type="component" value="Unassembled WGS sequence"/>
</dbReference>
<gene>
    <name evidence="2" type="ORF">CR513_28169</name>
</gene>
<dbReference type="PANTHER" id="PTHR47262:SF1">
    <property type="entry name" value="OS02G0132600 PROTEIN"/>
    <property type="match status" value="1"/>
</dbReference>
<evidence type="ECO:0000313" key="2">
    <source>
        <dbReference type="EMBL" id="RDX90013.1"/>
    </source>
</evidence>
<keyword evidence="3" id="KW-1185">Reference proteome</keyword>
<dbReference type="Gene3D" id="1.25.40.10">
    <property type="entry name" value="Tetratricopeptide repeat domain"/>
    <property type="match status" value="1"/>
</dbReference>
<protein>
    <submittedName>
        <fullName evidence="2">Pentatricopeptide repeat-containing protein, mitochondrial</fullName>
    </submittedName>
</protein>
<reference evidence="2" key="1">
    <citation type="submission" date="2018-05" db="EMBL/GenBank/DDBJ databases">
        <title>Draft genome of Mucuna pruriens seed.</title>
        <authorList>
            <person name="Nnadi N.E."/>
            <person name="Vos R."/>
            <person name="Hasami M.H."/>
            <person name="Devisetty U.K."/>
            <person name="Aguiy J.C."/>
        </authorList>
    </citation>
    <scope>NUCLEOTIDE SEQUENCE [LARGE SCALE GENOMIC DNA]</scope>
    <source>
        <strain evidence="2">JCA_2017</strain>
    </source>
</reference>
<feature type="region of interest" description="Disordered" evidence="1">
    <location>
        <begin position="190"/>
        <end position="212"/>
    </location>
</feature>
<dbReference type="PANTHER" id="PTHR47262">
    <property type="entry name" value="OS02G0132600 PROTEIN"/>
    <property type="match status" value="1"/>
</dbReference>
<dbReference type="EMBL" id="QJKJ01005515">
    <property type="protein sequence ID" value="RDX90013.1"/>
    <property type="molecule type" value="Genomic_DNA"/>
</dbReference>
<dbReference type="STRING" id="157652.A0A371GI72"/>
<dbReference type="AlphaFoldDB" id="A0A371GI72"/>
<accession>A0A371GI72</accession>
<comment type="caution">
    <text evidence="2">The sequence shown here is derived from an EMBL/GenBank/DDBJ whole genome shotgun (WGS) entry which is preliminary data.</text>
</comment>
<proteinExistence type="predicted"/>
<dbReference type="InterPro" id="IPR011990">
    <property type="entry name" value="TPR-like_helical_dom_sf"/>
</dbReference>
<feature type="non-terminal residue" evidence="2">
    <location>
        <position position="1"/>
    </location>
</feature>
<evidence type="ECO:0000313" key="3">
    <source>
        <dbReference type="Proteomes" id="UP000257109"/>
    </source>
</evidence>
<name>A0A371GI72_MUCPR</name>
<sequence length="254" mass="28984">MFRLQFLPSPSKSSPPFILQNSLNHTKLRLTLEHNAFTACNHNHVLSDDMIVLAEPNPSDIVHAIQKAISMVPKIDAQVMHNQFEGAYKMIGHLKEMNFKPMTNMYNAIMASVLTCMLEKNINGGLRVLKHMLGANIKPDSQTFFYLISNCEIEEDIIKSPMKQLWLDFYTGKDTMPPNKRNMVIMEDENVESENSHEKSLSNSKIDSSSDFSHDEDDLFIVRSLINTKVNGDSGSHRENIFHSRCHIKETYSP</sequence>
<evidence type="ECO:0000256" key="1">
    <source>
        <dbReference type="SAM" id="MobiDB-lite"/>
    </source>
</evidence>
<organism evidence="2 3">
    <name type="scientific">Mucuna pruriens</name>
    <name type="common">Velvet bean</name>
    <name type="synonym">Dolichos pruriens</name>
    <dbReference type="NCBI Taxonomy" id="157652"/>
    <lineage>
        <taxon>Eukaryota</taxon>
        <taxon>Viridiplantae</taxon>
        <taxon>Streptophyta</taxon>
        <taxon>Embryophyta</taxon>
        <taxon>Tracheophyta</taxon>
        <taxon>Spermatophyta</taxon>
        <taxon>Magnoliopsida</taxon>
        <taxon>eudicotyledons</taxon>
        <taxon>Gunneridae</taxon>
        <taxon>Pentapetalae</taxon>
        <taxon>rosids</taxon>
        <taxon>fabids</taxon>
        <taxon>Fabales</taxon>
        <taxon>Fabaceae</taxon>
        <taxon>Papilionoideae</taxon>
        <taxon>50 kb inversion clade</taxon>
        <taxon>NPAAA clade</taxon>
        <taxon>indigoferoid/millettioid clade</taxon>
        <taxon>Phaseoleae</taxon>
        <taxon>Mucuna</taxon>
    </lineage>
</organism>